<dbReference type="PANTHER" id="PTHR42953:SF3">
    <property type="entry name" value="HIGH-AFFINITY ZINC UPTAKE SYSTEM PROTEIN ZNUA"/>
    <property type="match status" value="1"/>
</dbReference>
<comment type="similarity">
    <text evidence="1 4">Belongs to the bacterial solute-binding protein 9 family.</text>
</comment>
<proteinExistence type="inferred from homology"/>
<dbReference type="InterPro" id="IPR006127">
    <property type="entry name" value="ZnuA-like"/>
</dbReference>
<dbReference type="InterPro" id="IPR006128">
    <property type="entry name" value="Lipoprotein_PsaA-like"/>
</dbReference>
<dbReference type="InterPro" id="IPR006129">
    <property type="entry name" value="AdhesinB"/>
</dbReference>
<dbReference type="PRINTS" id="PR00690">
    <property type="entry name" value="ADHESNFAMILY"/>
</dbReference>
<keyword evidence="7" id="KW-1185">Reference proteome</keyword>
<organism evidence="6 7">
    <name type="scientific">Micromonospora echinofusca</name>
    <dbReference type="NCBI Taxonomy" id="47858"/>
    <lineage>
        <taxon>Bacteria</taxon>
        <taxon>Bacillati</taxon>
        <taxon>Actinomycetota</taxon>
        <taxon>Actinomycetes</taxon>
        <taxon>Micromonosporales</taxon>
        <taxon>Micromonosporaceae</taxon>
        <taxon>Micromonospora</taxon>
    </lineage>
</organism>
<evidence type="ECO:0000256" key="5">
    <source>
        <dbReference type="SAM" id="MobiDB-lite"/>
    </source>
</evidence>
<dbReference type="InterPro" id="IPR050492">
    <property type="entry name" value="Bact_metal-bind_prot9"/>
</dbReference>
<evidence type="ECO:0000313" key="6">
    <source>
        <dbReference type="EMBL" id="MBO4208133.1"/>
    </source>
</evidence>
<keyword evidence="2 4" id="KW-0813">Transport</keyword>
<evidence type="ECO:0000256" key="4">
    <source>
        <dbReference type="RuleBase" id="RU003512"/>
    </source>
</evidence>
<feature type="region of interest" description="Disordered" evidence="5">
    <location>
        <begin position="161"/>
        <end position="190"/>
    </location>
</feature>
<dbReference type="Proteomes" id="UP000823521">
    <property type="component" value="Unassembled WGS sequence"/>
</dbReference>
<comment type="caution">
    <text evidence="6">The sequence shown here is derived from an EMBL/GenBank/DDBJ whole genome shotgun (WGS) entry which is preliminary data.</text>
</comment>
<dbReference type="SUPFAM" id="SSF53807">
    <property type="entry name" value="Helical backbone' metal receptor"/>
    <property type="match status" value="1"/>
</dbReference>
<dbReference type="EMBL" id="WVUH01000171">
    <property type="protein sequence ID" value="MBO4208133.1"/>
    <property type="molecule type" value="Genomic_DNA"/>
</dbReference>
<feature type="region of interest" description="Disordered" evidence="5">
    <location>
        <begin position="1"/>
        <end position="34"/>
    </location>
</feature>
<dbReference type="Pfam" id="PF01297">
    <property type="entry name" value="ZnuA"/>
    <property type="match status" value="1"/>
</dbReference>
<gene>
    <name evidence="6" type="ORF">GSF22_19290</name>
</gene>
<evidence type="ECO:0000313" key="7">
    <source>
        <dbReference type="Proteomes" id="UP000823521"/>
    </source>
</evidence>
<dbReference type="PRINTS" id="PR00691">
    <property type="entry name" value="ADHESINB"/>
</dbReference>
<dbReference type="Gene3D" id="3.40.50.1980">
    <property type="entry name" value="Nitrogenase molybdenum iron protein domain"/>
    <property type="match status" value="2"/>
</dbReference>
<name>A0ABS3VUC6_MICEH</name>
<protein>
    <submittedName>
        <fullName evidence="6">Zinc ABC transporter solute-binding protein</fullName>
    </submittedName>
</protein>
<accession>A0ABS3VUC6</accession>
<keyword evidence="3" id="KW-0732">Signal</keyword>
<evidence type="ECO:0000256" key="1">
    <source>
        <dbReference type="ARBA" id="ARBA00011028"/>
    </source>
</evidence>
<evidence type="ECO:0000256" key="2">
    <source>
        <dbReference type="ARBA" id="ARBA00022448"/>
    </source>
</evidence>
<sequence length="354" mass="37425">MNLRSARRTSAGAGTAGRTTDGTADRTTVGRTRRATVGTAGRTFAAAAALLAMTAVSACSTDGATGDDPARVDVVAAFYPLQFVAERVGGDAVRVTNLAKPGAEPHDLELNPAQVGQVSEAELIVYLAGFQPAVDEAVKQNGGDRAFDVATVQPLLDAAAGGHDHEGEAAGAAEHAEEDEHGGKDPHVWLDPTRLATIGDRLAERLGRADPDRAAEYTARARTLRTELEKLDAEYTAGLKTCQRREIVVSHTAFGYLTERYRLEQIGLSGLTPEDEPAPQRLAEVAEEAREHQATTIFFETLVSPKVAETIAREVGAKTAVLDPIEGLPADGGGDYLSVMRDNLTILRTALSCS</sequence>
<dbReference type="PANTHER" id="PTHR42953">
    <property type="entry name" value="HIGH-AFFINITY ZINC UPTAKE SYSTEM PROTEIN ZNUA-RELATED"/>
    <property type="match status" value="1"/>
</dbReference>
<reference evidence="6 7" key="1">
    <citation type="submission" date="2019-12" db="EMBL/GenBank/DDBJ databases">
        <title>Whole genome sequencing of endophytic Actinobacterium Micromonospora sp. MPMI6T.</title>
        <authorList>
            <person name="Evv R."/>
            <person name="Podile A.R."/>
        </authorList>
    </citation>
    <scope>NUCLEOTIDE SEQUENCE [LARGE SCALE GENOMIC DNA]</scope>
    <source>
        <strain evidence="6 7">MPMI6</strain>
    </source>
</reference>
<evidence type="ECO:0000256" key="3">
    <source>
        <dbReference type="ARBA" id="ARBA00022729"/>
    </source>
</evidence>